<evidence type="ECO:0000313" key="2">
    <source>
        <dbReference type="Proteomes" id="UP001221142"/>
    </source>
</evidence>
<keyword evidence="2" id="KW-1185">Reference proteome</keyword>
<accession>A0AAD7AYP0</accession>
<dbReference type="SUPFAM" id="SSF56112">
    <property type="entry name" value="Protein kinase-like (PK-like)"/>
    <property type="match status" value="1"/>
</dbReference>
<dbReference type="InterPro" id="IPR011009">
    <property type="entry name" value="Kinase-like_dom_sf"/>
</dbReference>
<gene>
    <name evidence="1" type="ORF">FB45DRAFT_566645</name>
</gene>
<dbReference type="Proteomes" id="UP001221142">
    <property type="component" value="Unassembled WGS sequence"/>
</dbReference>
<protein>
    <recommendedName>
        <fullName evidence="3">Protein kinase domain-containing protein</fullName>
    </recommendedName>
</protein>
<dbReference type="EMBL" id="JARKIF010000096">
    <property type="protein sequence ID" value="KAJ7604622.1"/>
    <property type="molecule type" value="Genomic_DNA"/>
</dbReference>
<dbReference type="AlphaFoldDB" id="A0AAD7AYP0"/>
<sequence>MGEYPEEADSYWGDYQFAEHLAEEEAWAYDHLAHKQGLLIPYFLGMRIIVAPSGECAWVLVLEYISGPTLRSYIQSPARTLANTCNVIKLSIETLTEFMADGWCNFDAVPRNVIVTGTPEARSTVLLNLTHTCRLRPEEDFQRCVVRRELYNEIYYALEDHAGELERFMQNIGSELCSLPTIP</sequence>
<reference evidence="1" key="1">
    <citation type="submission" date="2023-03" db="EMBL/GenBank/DDBJ databases">
        <title>Massive genome expansion in bonnet fungi (Mycena s.s.) driven by repeated elements and novel gene families across ecological guilds.</title>
        <authorList>
            <consortium name="Lawrence Berkeley National Laboratory"/>
            <person name="Harder C.B."/>
            <person name="Miyauchi S."/>
            <person name="Viragh M."/>
            <person name="Kuo A."/>
            <person name="Thoen E."/>
            <person name="Andreopoulos B."/>
            <person name="Lu D."/>
            <person name="Skrede I."/>
            <person name="Drula E."/>
            <person name="Henrissat B."/>
            <person name="Morin E."/>
            <person name="Kohler A."/>
            <person name="Barry K."/>
            <person name="LaButti K."/>
            <person name="Morin E."/>
            <person name="Salamov A."/>
            <person name="Lipzen A."/>
            <person name="Mereny Z."/>
            <person name="Hegedus B."/>
            <person name="Baldrian P."/>
            <person name="Stursova M."/>
            <person name="Weitz H."/>
            <person name="Taylor A."/>
            <person name="Grigoriev I.V."/>
            <person name="Nagy L.G."/>
            <person name="Martin F."/>
            <person name="Kauserud H."/>
        </authorList>
    </citation>
    <scope>NUCLEOTIDE SEQUENCE</scope>
    <source>
        <strain evidence="1">9284</strain>
    </source>
</reference>
<name>A0AAD7AYP0_9AGAR</name>
<organism evidence="1 2">
    <name type="scientific">Roridomyces roridus</name>
    <dbReference type="NCBI Taxonomy" id="1738132"/>
    <lineage>
        <taxon>Eukaryota</taxon>
        <taxon>Fungi</taxon>
        <taxon>Dikarya</taxon>
        <taxon>Basidiomycota</taxon>
        <taxon>Agaricomycotina</taxon>
        <taxon>Agaricomycetes</taxon>
        <taxon>Agaricomycetidae</taxon>
        <taxon>Agaricales</taxon>
        <taxon>Marasmiineae</taxon>
        <taxon>Mycenaceae</taxon>
        <taxon>Roridomyces</taxon>
    </lineage>
</organism>
<proteinExistence type="predicted"/>
<evidence type="ECO:0008006" key="3">
    <source>
        <dbReference type="Google" id="ProtNLM"/>
    </source>
</evidence>
<evidence type="ECO:0000313" key="1">
    <source>
        <dbReference type="EMBL" id="KAJ7604622.1"/>
    </source>
</evidence>
<comment type="caution">
    <text evidence="1">The sequence shown here is derived from an EMBL/GenBank/DDBJ whole genome shotgun (WGS) entry which is preliminary data.</text>
</comment>